<protein>
    <submittedName>
        <fullName evidence="2">BQ5605_C001g00424 protein</fullName>
    </submittedName>
</protein>
<accession>A0A2X0MXP7</accession>
<dbReference type="PANTHER" id="PTHR37315:SF1">
    <property type="entry name" value="UPF0311 PROTEIN BLR7842"/>
    <property type="match status" value="1"/>
</dbReference>
<organism evidence="2 3">
    <name type="scientific">Microbotryum silenes-dioicae</name>
    <dbReference type="NCBI Taxonomy" id="796604"/>
    <lineage>
        <taxon>Eukaryota</taxon>
        <taxon>Fungi</taxon>
        <taxon>Dikarya</taxon>
        <taxon>Basidiomycota</taxon>
        <taxon>Pucciniomycotina</taxon>
        <taxon>Microbotryomycetes</taxon>
        <taxon>Microbotryales</taxon>
        <taxon>Microbotryaceae</taxon>
        <taxon>Microbotryum</taxon>
    </lineage>
</organism>
<evidence type="ECO:0000313" key="3">
    <source>
        <dbReference type="Proteomes" id="UP000249464"/>
    </source>
</evidence>
<evidence type="ECO:0000313" key="2">
    <source>
        <dbReference type="EMBL" id="SGY46382.1"/>
    </source>
</evidence>
<dbReference type="Pfam" id="PF11578">
    <property type="entry name" value="DUF3237"/>
    <property type="match status" value="1"/>
</dbReference>
<proteinExistence type="predicted"/>
<dbReference type="Proteomes" id="UP000249464">
    <property type="component" value="Unassembled WGS sequence"/>
</dbReference>
<feature type="region of interest" description="Disordered" evidence="1">
    <location>
        <begin position="1"/>
        <end position="26"/>
    </location>
</feature>
<keyword evidence="3" id="KW-1185">Reference proteome</keyword>
<dbReference type="EMBL" id="FQNC01000043">
    <property type="protein sequence ID" value="SGY46382.1"/>
    <property type="molecule type" value="Genomic_DNA"/>
</dbReference>
<dbReference type="AlphaFoldDB" id="A0A2X0MXP7"/>
<sequence length="226" mass="25030">MPSRGSASTGIRLYTAGSTDKTPETHRDAMELRIPRPTVSTHSFRLVCDLEPVRALGQGLHADGGHWINFTGGHFEASWGTGVVMPGGQDSQHVLSLDHPSAPYSAQLSTRYLLQTTSDEDGPHYIQVQTRGWRTGPPEVMERLAASAREGFTGVAPTVEEYKFRLFLEMECDARDTKYGWLNTAMWVGSGIRLGRQGIVVEPLQLSTTPTWSNNPIHLHIVKFQM</sequence>
<gene>
    <name evidence="2" type="primary">BQ5605_C001g00424</name>
    <name evidence="2" type="ORF">BQ5605_C001G00424</name>
</gene>
<evidence type="ECO:0000256" key="1">
    <source>
        <dbReference type="SAM" id="MobiDB-lite"/>
    </source>
</evidence>
<name>A0A2X0MXP7_9BASI</name>
<reference evidence="2 3" key="1">
    <citation type="submission" date="2016-11" db="EMBL/GenBank/DDBJ databases">
        <authorList>
            <person name="Jaros S."/>
            <person name="Januszkiewicz K."/>
            <person name="Wedrychowicz H."/>
        </authorList>
    </citation>
    <scope>NUCLEOTIDE SEQUENCE [LARGE SCALE GENOMIC DNA]</scope>
</reference>
<dbReference type="Gene3D" id="2.40.160.20">
    <property type="match status" value="1"/>
</dbReference>
<dbReference type="STRING" id="796604.A0A2X0MXP7"/>
<dbReference type="InterPro" id="IPR020915">
    <property type="entry name" value="UPF0311"/>
</dbReference>
<dbReference type="PANTHER" id="PTHR37315">
    <property type="entry name" value="UPF0311 PROTEIN BLR7842"/>
    <property type="match status" value="1"/>
</dbReference>